<comment type="caution">
    <text evidence="10">The sequence shown here is derived from an EMBL/GenBank/DDBJ whole genome shotgun (WGS) entry which is preliminary data.</text>
</comment>
<keyword evidence="4 7" id="KW-0808">Transferase</keyword>
<evidence type="ECO:0000256" key="3">
    <source>
        <dbReference type="ARBA" id="ARBA00011484"/>
    </source>
</evidence>
<dbReference type="EC" id="2.3.1.-" evidence="7"/>
<name>A0A2A4YYW9_9PROT</name>
<reference evidence="10" key="2">
    <citation type="journal article" date="2018" name="ISME J.">
        <title>A dynamic microbial community with high functional redundancy inhabits the cold, oxic subseafloor aquifer.</title>
        <authorList>
            <person name="Tully B.J."/>
            <person name="Wheat C.G."/>
            <person name="Glazer B.T."/>
            <person name="Huber J.A."/>
        </authorList>
    </citation>
    <scope>NUCLEOTIDE SEQUENCE</scope>
    <source>
        <strain evidence="10">NORP83</strain>
    </source>
</reference>
<evidence type="ECO:0000259" key="8">
    <source>
        <dbReference type="PROSITE" id="PS50968"/>
    </source>
</evidence>
<dbReference type="GO" id="GO:0016407">
    <property type="term" value="F:acetyltransferase activity"/>
    <property type="evidence" value="ECO:0007669"/>
    <property type="project" value="TreeGrafter"/>
</dbReference>
<keyword evidence="5 7" id="KW-0450">Lipoyl</keyword>
<evidence type="ECO:0000256" key="7">
    <source>
        <dbReference type="RuleBase" id="RU003423"/>
    </source>
</evidence>
<dbReference type="Pfam" id="PF02817">
    <property type="entry name" value="E3_binding"/>
    <property type="match status" value="1"/>
</dbReference>
<feature type="domain" description="Peripheral subunit-binding (PSBD)" evidence="9">
    <location>
        <begin position="114"/>
        <end position="151"/>
    </location>
</feature>
<dbReference type="SUPFAM" id="SSF47005">
    <property type="entry name" value="Peripheral subunit-binding domain of 2-oxo acid dehydrogenase complex"/>
    <property type="match status" value="1"/>
</dbReference>
<dbReference type="Gene3D" id="2.40.50.100">
    <property type="match status" value="1"/>
</dbReference>
<comment type="similarity">
    <text evidence="2 7">Belongs to the 2-oxoacid dehydrogenase family.</text>
</comment>
<dbReference type="PANTHER" id="PTHR43178:SF5">
    <property type="entry name" value="LIPOAMIDE ACYLTRANSFERASE COMPONENT OF BRANCHED-CHAIN ALPHA-KETO ACID DEHYDROGENASE COMPLEX, MITOCHONDRIAL"/>
    <property type="match status" value="1"/>
</dbReference>
<dbReference type="Pfam" id="PF00198">
    <property type="entry name" value="2-oxoacid_dh"/>
    <property type="match status" value="1"/>
</dbReference>
<dbReference type="EMBL" id="NVUS01000013">
    <property type="protein sequence ID" value="PCJ00023.1"/>
    <property type="molecule type" value="Genomic_DNA"/>
</dbReference>
<sequence>MEGKMSNKVEIFSPSTDDDGTEYTFGTWLKEVGAELSENEPIAELETDKVTLEIHAPCDGILIETFFSSGDPVKHGELLALISNATQQLEKFESNEKVKSDQVEEEVNQKIQNKLSPAVRKLVAENQIDTNLIAGTGKAARITKADIIKHLKNLPLKIPTREPVPNKNDNLLSSTGLTSEMIPHSSMRLAIAKHMQTSVSTAPHVTATFEMDLSSVIAHRKQNKQDFSDKNVNLSFTAYFVAASAFALQKVPIINSRWHDDALEVFSNLNIGIGTALGEDGLIVPVIADVQDLNLFGIAKNLQSLTLKARSKTLTAKDLKNGTFTISNHGTSGSLMASPIIINQPQSAILGIGKMQKRSVIIDLDGQDVSIIKPMCYVSLTIDHRAIDGFQTNQFLTHFVEFIENF</sequence>
<dbReference type="InterPro" id="IPR050743">
    <property type="entry name" value="2-oxoacid_DH_E2_comp"/>
</dbReference>
<dbReference type="GO" id="GO:0031405">
    <property type="term" value="F:lipoic acid binding"/>
    <property type="evidence" value="ECO:0007669"/>
    <property type="project" value="TreeGrafter"/>
</dbReference>
<keyword evidence="6 7" id="KW-0012">Acyltransferase</keyword>
<evidence type="ECO:0000256" key="1">
    <source>
        <dbReference type="ARBA" id="ARBA00001938"/>
    </source>
</evidence>
<feature type="domain" description="Lipoyl-binding" evidence="8">
    <location>
        <begin position="8"/>
        <end position="83"/>
    </location>
</feature>
<protein>
    <recommendedName>
        <fullName evidence="7">Dihydrolipoamide acetyltransferase component of pyruvate dehydrogenase complex</fullName>
        <ecNumber evidence="7">2.3.1.-</ecNumber>
    </recommendedName>
</protein>
<evidence type="ECO:0000256" key="4">
    <source>
        <dbReference type="ARBA" id="ARBA00022679"/>
    </source>
</evidence>
<evidence type="ECO:0000313" key="10">
    <source>
        <dbReference type="EMBL" id="PCJ00023.1"/>
    </source>
</evidence>
<organism evidence="10">
    <name type="scientific">OCS116 cluster bacterium</name>
    <dbReference type="NCBI Taxonomy" id="2030921"/>
    <lineage>
        <taxon>Bacteria</taxon>
        <taxon>Pseudomonadati</taxon>
        <taxon>Pseudomonadota</taxon>
        <taxon>Alphaproteobacteria</taxon>
        <taxon>OCS116 cluster</taxon>
    </lineage>
</organism>
<dbReference type="PROSITE" id="PS51826">
    <property type="entry name" value="PSBD"/>
    <property type="match status" value="1"/>
</dbReference>
<dbReference type="InterPro" id="IPR004167">
    <property type="entry name" value="PSBD"/>
</dbReference>
<dbReference type="GO" id="GO:0005737">
    <property type="term" value="C:cytoplasm"/>
    <property type="evidence" value="ECO:0007669"/>
    <property type="project" value="TreeGrafter"/>
</dbReference>
<gene>
    <name evidence="10" type="ORF">COB13_10535</name>
</gene>
<dbReference type="InterPro" id="IPR003016">
    <property type="entry name" value="2-oxoA_DH_lipoyl-BS"/>
</dbReference>
<dbReference type="InterPro" id="IPR001078">
    <property type="entry name" value="2-oxoacid_DH_actylTfrase"/>
</dbReference>
<accession>A0A2A4YYW9</accession>
<dbReference type="InterPro" id="IPR023213">
    <property type="entry name" value="CAT-like_dom_sf"/>
</dbReference>
<dbReference type="InterPro" id="IPR000089">
    <property type="entry name" value="Biotin_lipoyl"/>
</dbReference>
<dbReference type="PROSITE" id="PS00189">
    <property type="entry name" value="LIPOYL"/>
    <property type="match status" value="1"/>
</dbReference>
<comment type="subunit">
    <text evidence="3">Forms a 24-polypeptide structural core with octahedral symmetry.</text>
</comment>
<evidence type="ECO:0000256" key="6">
    <source>
        <dbReference type="ARBA" id="ARBA00023315"/>
    </source>
</evidence>
<dbReference type="Gene3D" id="4.10.320.10">
    <property type="entry name" value="E3-binding domain"/>
    <property type="match status" value="1"/>
</dbReference>
<dbReference type="PANTHER" id="PTHR43178">
    <property type="entry name" value="DIHYDROLIPOAMIDE ACETYLTRANSFERASE COMPONENT OF PYRUVATE DEHYDROGENASE COMPLEX"/>
    <property type="match status" value="1"/>
</dbReference>
<dbReference type="InterPro" id="IPR036625">
    <property type="entry name" value="E3-bd_dom_sf"/>
</dbReference>
<dbReference type="SUPFAM" id="SSF52777">
    <property type="entry name" value="CoA-dependent acyltransferases"/>
    <property type="match status" value="1"/>
</dbReference>
<dbReference type="SUPFAM" id="SSF51230">
    <property type="entry name" value="Single hybrid motif"/>
    <property type="match status" value="1"/>
</dbReference>
<dbReference type="Pfam" id="PF00364">
    <property type="entry name" value="Biotin_lipoyl"/>
    <property type="match status" value="1"/>
</dbReference>
<evidence type="ECO:0000256" key="5">
    <source>
        <dbReference type="ARBA" id="ARBA00022823"/>
    </source>
</evidence>
<comment type="cofactor">
    <cofactor evidence="1 7">
        <name>(R)-lipoate</name>
        <dbReference type="ChEBI" id="CHEBI:83088"/>
    </cofactor>
</comment>
<evidence type="ECO:0000256" key="2">
    <source>
        <dbReference type="ARBA" id="ARBA00007317"/>
    </source>
</evidence>
<dbReference type="CDD" id="cd06849">
    <property type="entry name" value="lipoyl_domain"/>
    <property type="match status" value="1"/>
</dbReference>
<dbReference type="AlphaFoldDB" id="A0A2A4YYW9"/>
<evidence type="ECO:0000259" key="9">
    <source>
        <dbReference type="PROSITE" id="PS51826"/>
    </source>
</evidence>
<dbReference type="InterPro" id="IPR011053">
    <property type="entry name" value="Single_hybrid_motif"/>
</dbReference>
<dbReference type="Gene3D" id="3.30.559.10">
    <property type="entry name" value="Chloramphenicol acetyltransferase-like domain"/>
    <property type="match status" value="1"/>
</dbReference>
<proteinExistence type="inferred from homology"/>
<dbReference type="PROSITE" id="PS50968">
    <property type="entry name" value="BIOTINYL_LIPOYL"/>
    <property type="match status" value="1"/>
</dbReference>
<reference key="1">
    <citation type="submission" date="2017-08" db="EMBL/GenBank/DDBJ databases">
        <title>A dynamic microbial community with high functional redundancy inhabits the cold, oxic subseafloor aquifer.</title>
        <authorList>
            <person name="Tully B.J."/>
            <person name="Wheat C.G."/>
            <person name="Glazer B.T."/>
            <person name="Huber J.A."/>
        </authorList>
    </citation>
    <scope>NUCLEOTIDE SEQUENCE [LARGE SCALE GENOMIC DNA]</scope>
</reference>